<feature type="transmembrane region" description="Helical" evidence="6">
    <location>
        <begin position="300"/>
        <end position="324"/>
    </location>
</feature>
<feature type="transmembrane region" description="Helical" evidence="6">
    <location>
        <begin position="362"/>
        <end position="380"/>
    </location>
</feature>
<dbReference type="RefSeq" id="WP_005858854.1">
    <property type="nucleotide sequence ID" value="NZ_BQOC01000002.1"/>
</dbReference>
<dbReference type="Proteomes" id="UP000195950">
    <property type="component" value="Unassembled WGS sequence"/>
</dbReference>
<evidence type="ECO:0000256" key="3">
    <source>
        <dbReference type="ARBA" id="ARBA00022692"/>
    </source>
</evidence>
<comment type="subcellular location">
    <subcellularLocation>
        <location evidence="1">Cell inner membrane</location>
        <topology evidence="1">Multi-pass membrane protein</topology>
    </subcellularLocation>
</comment>
<evidence type="ECO:0000313" key="10">
    <source>
        <dbReference type="Proteomes" id="UP000195950"/>
    </source>
</evidence>
<feature type="transmembrane region" description="Helical" evidence="6">
    <location>
        <begin position="252"/>
        <end position="270"/>
    </location>
</feature>
<evidence type="ECO:0000313" key="9">
    <source>
        <dbReference type="EMBL" id="OUP16038.1"/>
    </source>
</evidence>
<dbReference type="Pfam" id="PF07690">
    <property type="entry name" value="MFS_1"/>
    <property type="match status" value="1"/>
</dbReference>
<accession>A0A1Y4I6S9</accession>
<evidence type="ECO:0000256" key="6">
    <source>
        <dbReference type="SAM" id="Phobius"/>
    </source>
</evidence>
<gene>
    <name evidence="9" type="ORF">B5F32_16100</name>
    <name evidence="8" type="ORF">GKD70_07550</name>
</gene>
<evidence type="ECO:0000256" key="1">
    <source>
        <dbReference type="ARBA" id="ARBA00004429"/>
    </source>
</evidence>
<dbReference type="GO" id="GO:0005886">
    <property type="term" value="C:plasma membrane"/>
    <property type="evidence" value="ECO:0007669"/>
    <property type="project" value="UniProtKB-SubCell"/>
</dbReference>
<evidence type="ECO:0000256" key="2">
    <source>
        <dbReference type="ARBA" id="ARBA00022475"/>
    </source>
</evidence>
<dbReference type="EMBL" id="WKMO01000005">
    <property type="protein sequence ID" value="MSB73143.1"/>
    <property type="molecule type" value="Genomic_DNA"/>
</dbReference>
<proteinExistence type="predicted"/>
<organism evidence="9 10">
    <name type="scientific">Parabacteroides distasonis</name>
    <dbReference type="NCBI Taxonomy" id="823"/>
    <lineage>
        <taxon>Bacteria</taxon>
        <taxon>Pseudomonadati</taxon>
        <taxon>Bacteroidota</taxon>
        <taxon>Bacteroidia</taxon>
        <taxon>Bacteroidales</taxon>
        <taxon>Tannerellaceae</taxon>
        <taxon>Parabacteroides</taxon>
    </lineage>
</organism>
<dbReference type="OrthoDB" id="3225787at2"/>
<comment type="caution">
    <text evidence="9">The sequence shown here is derived from an EMBL/GenBank/DDBJ whole genome shotgun (WGS) entry which is preliminary data.</text>
</comment>
<reference evidence="10" key="1">
    <citation type="submission" date="2017-04" db="EMBL/GenBank/DDBJ databases">
        <title>Function of individual gut microbiota members based on whole genome sequencing of pure cultures obtained from chicken caecum.</title>
        <authorList>
            <person name="Medvecky M."/>
            <person name="Cejkova D."/>
            <person name="Polansky O."/>
            <person name="Karasova D."/>
            <person name="Kubasova T."/>
            <person name="Cizek A."/>
            <person name="Rychlik I."/>
        </authorList>
    </citation>
    <scope>NUCLEOTIDE SEQUENCE [LARGE SCALE GENOMIC DNA]</scope>
    <source>
        <strain evidence="10">An199</strain>
    </source>
</reference>
<dbReference type="GO" id="GO:0022857">
    <property type="term" value="F:transmembrane transporter activity"/>
    <property type="evidence" value="ECO:0007669"/>
    <property type="project" value="InterPro"/>
</dbReference>
<feature type="transmembrane region" description="Helical" evidence="6">
    <location>
        <begin position="12"/>
        <end position="36"/>
    </location>
</feature>
<name>A0A1Y4I6S9_PARDI</name>
<dbReference type="PROSITE" id="PS50850">
    <property type="entry name" value="MFS"/>
    <property type="match status" value="1"/>
</dbReference>
<keyword evidence="3 6" id="KW-0812">Transmembrane</keyword>
<dbReference type="InterPro" id="IPR036259">
    <property type="entry name" value="MFS_trans_sf"/>
</dbReference>
<reference evidence="8 11" key="3">
    <citation type="journal article" date="2019" name="Nat. Med.">
        <title>A library of human gut bacterial isolates paired with longitudinal multiomics data enables mechanistic microbiome research.</title>
        <authorList>
            <person name="Poyet M."/>
            <person name="Groussin M."/>
            <person name="Gibbons S.M."/>
            <person name="Avila-Pacheco J."/>
            <person name="Jiang X."/>
            <person name="Kearney S.M."/>
            <person name="Perrotta A.R."/>
            <person name="Berdy B."/>
            <person name="Zhao S."/>
            <person name="Lieberman T.D."/>
            <person name="Swanson P.K."/>
            <person name="Smith M."/>
            <person name="Roesemann S."/>
            <person name="Alexander J.E."/>
            <person name="Rich S.A."/>
            <person name="Livny J."/>
            <person name="Vlamakis H."/>
            <person name="Clish C."/>
            <person name="Bullock K."/>
            <person name="Deik A."/>
            <person name="Scott J."/>
            <person name="Pierce K.A."/>
            <person name="Xavier R.J."/>
            <person name="Alm E.J."/>
        </authorList>
    </citation>
    <scope>NUCLEOTIDE SEQUENCE [LARGE SCALE GENOMIC DNA]</scope>
    <source>
        <strain evidence="8 11">BIOML-A20</strain>
    </source>
</reference>
<keyword evidence="2" id="KW-1003">Cell membrane</keyword>
<reference evidence="9" key="2">
    <citation type="journal article" date="2018" name="BMC Genomics">
        <title>Whole genome sequencing and function prediction of 133 gut anaerobes isolated from chicken caecum in pure cultures.</title>
        <authorList>
            <person name="Medvecky M."/>
            <person name="Cejkova D."/>
            <person name="Polansky O."/>
            <person name="Karasova D."/>
            <person name="Kubasova T."/>
            <person name="Cizek A."/>
            <person name="Rychlik I."/>
        </authorList>
    </citation>
    <scope>NUCLEOTIDE SEQUENCE</scope>
    <source>
        <strain evidence="9">An199</strain>
    </source>
</reference>
<feature type="transmembrane region" description="Helical" evidence="6">
    <location>
        <begin position="336"/>
        <end position="356"/>
    </location>
</feature>
<feature type="transmembrane region" description="Helical" evidence="6">
    <location>
        <begin position="164"/>
        <end position="183"/>
    </location>
</feature>
<feature type="transmembrane region" description="Helical" evidence="6">
    <location>
        <begin position="277"/>
        <end position="294"/>
    </location>
</feature>
<dbReference type="EMBL" id="NFJX01000017">
    <property type="protein sequence ID" value="OUP16038.1"/>
    <property type="molecule type" value="Genomic_DNA"/>
</dbReference>
<feature type="transmembrane region" description="Helical" evidence="6">
    <location>
        <begin position="211"/>
        <end position="232"/>
    </location>
</feature>
<sequence>MEICVENKSVRKLLPVLFAFFVMGFVDVVGISTSYVKNDFGLNDTLANLLPMMVFLWFAVCSLPTGLLMGHIGRKKTVLLSALITGIAMLLPFIYYSFVSVLMAFALLGIGNTILQVSLNPLLLDVVSKDKVTSMLTLGQFIKAISSTLGPVIAGVAAGLWGNWHLIFLVYAVTTGISWLWLVGTPIAEHKENHGSHVSNQIWGLLKNTKLILAFSVILLIVGFEIGLMTAVPKYLLERCNMPIEQGGLGCSLYFSARMIGTFVGSILLARYSSRRFLVVNMIAALFVFTIFMISSDGMIILISLFGVGLFCANVFPIVFSMAIQSEPSKANEISALMIMGVAGGAILPLFMGIIADASNQLFSLFVPLFALVYIFCVSLKMK</sequence>
<feature type="transmembrane region" description="Helical" evidence="6">
    <location>
        <begin position="102"/>
        <end position="124"/>
    </location>
</feature>
<evidence type="ECO:0000313" key="8">
    <source>
        <dbReference type="EMBL" id="MSB73143.1"/>
    </source>
</evidence>
<keyword evidence="5 6" id="KW-0472">Membrane</keyword>
<evidence type="ECO:0000259" key="7">
    <source>
        <dbReference type="PROSITE" id="PS50850"/>
    </source>
</evidence>
<keyword evidence="4 6" id="KW-1133">Transmembrane helix</keyword>
<feature type="transmembrane region" description="Helical" evidence="6">
    <location>
        <begin position="136"/>
        <end position="158"/>
    </location>
</feature>
<dbReference type="Gene3D" id="1.20.1250.20">
    <property type="entry name" value="MFS general substrate transporter like domains"/>
    <property type="match status" value="2"/>
</dbReference>
<dbReference type="PANTHER" id="PTHR43702:SF3">
    <property type="entry name" value="PROTEIN TSGA"/>
    <property type="match status" value="1"/>
</dbReference>
<dbReference type="PANTHER" id="PTHR43702">
    <property type="entry name" value="L-FUCOSE-PROTON SYMPORTER"/>
    <property type="match status" value="1"/>
</dbReference>
<dbReference type="InterPro" id="IPR020846">
    <property type="entry name" value="MFS_dom"/>
</dbReference>
<dbReference type="InterPro" id="IPR011701">
    <property type="entry name" value="MFS"/>
</dbReference>
<feature type="transmembrane region" description="Helical" evidence="6">
    <location>
        <begin position="77"/>
        <end position="96"/>
    </location>
</feature>
<feature type="transmembrane region" description="Helical" evidence="6">
    <location>
        <begin position="48"/>
        <end position="70"/>
    </location>
</feature>
<protein>
    <submittedName>
        <fullName evidence="9">MFS transporter</fullName>
    </submittedName>
</protein>
<evidence type="ECO:0000256" key="4">
    <source>
        <dbReference type="ARBA" id="ARBA00022989"/>
    </source>
</evidence>
<dbReference type="AlphaFoldDB" id="A0A1Y4I6S9"/>
<dbReference type="SUPFAM" id="SSF103473">
    <property type="entry name" value="MFS general substrate transporter"/>
    <property type="match status" value="1"/>
</dbReference>
<evidence type="ECO:0000256" key="5">
    <source>
        <dbReference type="ARBA" id="ARBA00023136"/>
    </source>
</evidence>
<feature type="domain" description="Major facilitator superfamily (MFS) profile" evidence="7">
    <location>
        <begin position="8"/>
        <end position="383"/>
    </location>
</feature>
<dbReference type="Proteomes" id="UP000441609">
    <property type="component" value="Unassembled WGS sequence"/>
</dbReference>
<evidence type="ECO:0000313" key="11">
    <source>
        <dbReference type="Proteomes" id="UP000441609"/>
    </source>
</evidence>
<dbReference type="InterPro" id="IPR050375">
    <property type="entry name" value="MFS_TsgA-like"/>
</dbReference>